<keyword evidence="3" id="KW-1185">Reference proteome</keyword>
<protein>
    <submittedName>
        <fullName evidence="2">Uncharacterized protein</fullName>
    </submittedName>
</protein>
<dbReference type="PANTHER" id="PTHR35204">
    <property type="entry name" value="YALI0A21131P"/>
    <property type="match status" value="1"/>
</dbReference>
<evidence type="ECO:0000313" key="3">
    <source>
        <dbReference type="Proteomes" id="UP000814176"/>
    </source>
</evidence>
<evidence type="ECO:0000313" key="2">
    <source>
        <dbReference type="EMBL" id="KAH9839823.1"/>
    </source>
</evidence>
<keyword evidence="1" id="KW-0732">Signal</keyword>
<dbReference type="RefSeq" id="XP_047781473.1">
    <property type="nucleotide sequence ID" value="XM_047925985.1"/>
</dbReference>
<comment type="caution">
    <text evidence="2">The sequence shown here is derived from an EMBL/GenBank/DDBJ whole genome shotgun (WGS) entry which is preliminary data.</text>
</comment>
<sequence>MCWMAKLVALGLALVVDALLVGAYQQQPLAAPNHSTSWLSRPWDEQLSENATGNLIFQSLAGLMQMKANSKHPNGHAIIRATIPPGTLLYHGRPSSEYPVQDWIAFDPEHSAVFAGGSNGTLFTFTAARELTLIYFDGCSANKVDGVVDTQDLLFFGELKHKHEGWWGELERIEDGCAWAKQYGIVGFIRMEFDFEIMYCDFSDGLELVSAMPFVNGRGVVPRPPRSLDNAALQGSRPVGGQPSLNLSDVPSKRANTEATFHGLRRVDQLVIDAEKPRVPVPPRIPPPGWKGTLPSMGWEAKRTGSWHNDFPGELRVRPDPSTLVSFFDPSLTSLVQARRTLTRDEYNAGNASREDIARVRADVAEVAAREPRTGSDVDWVGLARVIEDRFATRLPYLQHLLHQPVDIVNAWARAAAVRKQLIVSLIPYMHGSAIGTPEWFADIARECAERFTSHLPTSNFTKQEHVLYHAVDEVLHEVCRVYTGAWVDAFDVETKSPFVAMRLLDKWREEFDTLIEWLDWPVWIQCRPACEVDEYCYVSQGRPWAPSEDHTPRCVPMEDETF</sequence>
<dbReference type="PANTHER" id="PTHR35204:SF1">
    <property type="entry name" value="ENTEROTOXIN"/>
    <property type="match status" value="1"/>
</dbReference>
<name>A0ABQ8KN28_9APHY</name>
<accession>A0ABQ8KN28</accession>
<dbReference type="GeneID" id="72006717"/>
<gene>
    <name evidence="2" type="ORF">C8Q71DRAFT_805110</name>
</gene>
<organism evidence="2 3">
    <name type="scientific">Rhodofomes roseus</name>
    <dbReference type="NCBI Taxonomy" id="34475"/>
    <lineage>
        <taxon>Eukaryota</taxon>
        <taxon>Fungi</taxon>
        <taxon>Dikarya</taxon>
        <taxon>Basidiomycota</taxon>
        <taxon>Agaricomycotina</taxon>
        <taxon>Agaricomycetes</taxon>
        <taxon>Polyporales</taxon>
        <taxon>Rhodofomes</taxon>
    </lineage>
</organism>
<feature type="chain" id="PRO_5045631867" evidence="1">
    <location>
        <begin position="19"/>
        <end position="563"/>
    </location>
</feature>
<dbReference type="InterPro" id="IPR038921">
    <property type="entry name" value="YOR389W-like"/>
</dbReference>
<feature type="signal peptide" evidence="1">
    <location>
        <begin position="1"/>
        <end position="18"/>
    </location>
</feature>
<dbReference type="EMBL" id="JADCUA010000005">
    <property type="protein sequence ID" value="KAH9839823.1"/>
    <property type="molecule type" value="Genomic_DNA"/>
</dbReference>
<dbReference type="Proteomes" id="UP000814176">
    <property type="component" value="Unassembled WGS sequence"/>
</dbReference>
<evidence type="ECO:0000256" key="1">
    <source>
        <dbReference type="SAM" id="SignalP"/>
    </source>
</evidence>
<reference evidence="2 3" key="1">
    <citation type="journal article" date="2021" name="Environ. Microbiol.">
        <title>Gene family expansions and transcriptome signatures uncover fungal adaptations to wood decay.</title>
        <authorList>
            <person name="Hage H."/>
            <person name="Miyauchi S."/>
            <person name="Viragh M."/>
            <person name="Drula E."/>
            <person name="Min B."/>
            <person name="Chaduli D."/>
            <person name="Navarro D."/>
            <person name="Favel A."/>
            <person name="Norest M."/>
            <person name="Lesage-Meessen L."/>
            <person name="Balint B."/>
            <person name="Merenyi Z."/>
            <person name="de Eugenio L."/>
            <person name="Morin E."/>
            <person name="Martinez A.T."/>
            <person name="Baldrian P."/>
            <person name="Stursova M."/>
            <person name="Martinez M.J."/>
            <person name="Novotny C."/>
            <person name="Magnuson J.K."/>
            <person name="Spatafora J.W."/>
            <person name="Maurice S."/>
            <person name="Pangilinan J."/>
            <person name="Andreopoulos W."/>
            <person name="LaButti K."/>
            <person name="Hundley H."/>
            <person name="Na H."/>
            <person name="Kuo A."/>
            <person name="Barry K."/>
            <person name="Lipzen A."/>
            <person name="Henrissat B."/>
            <person name="Riley R."/>
            <person name="Ahrendt S."/>
            <person name="Nagy L.G."/>
            <person name="Grigoriev I.V."/>
            <person name="Martin F."/>
            <person name="Rosso M.N."/>
        </authorList>
    </citation>
    <scope>NUCLEOTIDE SEQUENCE [LARGE SCALE GENOMIC DNA]</scope>
    <source>
        <strain evidence="2 3">CIRM-BRFM 1785</strain>
    </source>
</reference>
<proteinExistence type="predicted"/>